<dbReference type="InterPro" id="IPR029063">
    <property type="entry name" value="SAM-dependent_MTases_sf"/>
</dbReference>
<dbReference type="EMBL" id="VCDI01000001">
    <property type="protein sequence ID" value="TLU73750.1"/>
    <property type="molecule type" value="Genomic_DNA"/>
</dbReference>
<gene>
    <name evidence="1" type="ORF">FE263_00490</name>
</gene>
<dbReference type="AlphaFoldDB" id="A0A5R9J808"/>
<dbReference type="Proteomes" id="UP000305654">
    <property type="component" value="Unassembled WGS sequence"/>
</dbReference>
<keyword evidence="2" id="KW-1185">Reference proteome</keyword>
<protein>
    <submittedName>
        <fullName evidence="1">Class I SAM-dependent methyltransferase</fullName>
    </submittedName>
</protein>
<sequence length="259" mass="28409">MTHLFADRRPEDYSRMTAAMDFPALPAPPVVDALLEVMELRWHDAPADRRLHDALAWELVSAIPLPPGAHVVEADRGGARWTRRWIERGCRVTSLAGDEITGPEAERIEWTDKDRGDLVLATATLQSAADPFLALQRLVGLVKPGGILCVRVENLLSLVLGWLQEQQRGHAPERWHPERRRPKRRLYDSGTLKAALLDAGLVDVRCHALAVTATASGRLAACAPLADEDGLYAAIDRAAAHDPLLADAGLHILALARRP</sequence>
<keyword evidence="1" id="KW-0808">Transferase</keyword>
<reference evidence="1 2" key="1">
    <citation type="submission" date="2019-05" db="EMBL/GenBank/DDBJ databases">
        <authorList>
            <person name="Pankratov T."/>
            <person name="Grouzdev D."/>
        </authorList>
    </citation>
    <scope>NUCLEOTIDE SEQUENCE [LARGE SCALE GENOMIC DNA]</scope>
    <source>
        <strain evidence="1 2">KEBCLARHB70R</strain>
    </source>
</reference>
<evidence type="ECO:0000313" key="1">
    <source>
        <dbReference type="EMBL" id="TLU73750.1"/>
    </source>
</evidence>
<organism evidence="1 2">
    <name type="scientific">Lichenicoccus roseus</name>
    <dbReference type="NCBI Taxonomy" id="2683649"/>
    <lineage>
        <taxon>Bacteria</taxon>
        <taxon>Pseudomonadati</taxon>
        <taxon>Pseudomonadota</taxon>
        <taxon>Alphaproteobacteria</taxon>
        <taxon>Acetobacterales</taxon>
        <taxon>Acetobacteraceae</taxon>
        <taxon>Lichenicoccus</taxon>
    </lineage>
</organism>
<accession>A0A5R9J808</accession>
<dbReference type="Gene3D" id="3.40.50.150">
    <property type="entry name" value="Vaccinia Virus protein VP39"/>
    <property type="match status" value="1"/>
</dbReference>
<dbReference type="GO" id="GO:0008168">
    <property type="term" value="F:methyltransferase activity"/>
    <property type="evidence" value="ECO:0007669"/>
    <property type="project" value="UniProtKB-KW"/>
</dbReference>
<dbReference type="RefSeq" id="WP_138324003.1">
    <property type="nucleotide sequence ID" value="NZ_VCDI01000001.1"/>
</dbReference>
<evidence type="ECO:0000313" key="2">
    <source>
        <dbReference type="Proteomes" id="UP000305654"/>
    </source>
</evidence>
<keyword evidence="1" id="KW-0489">Methyltransferase</keyword>
<dbReference type="SUPFAM" id="SSF53335">
    <property type="entry name" value="S-adenosyl-L-methionine-dependent methyltransferases"/>
    <property type="match status" value="1"/>
</dbReference>
<dbReference type="GO" id="GO:0032259">
    <property type="term" value="P:methylation"/>
    <property type="evidence" value="ECO:0007669"/>
    <property type="project" value="UniProtKB-KW"/>
</dbReference>
<dbReference type="OrthoDB" id="9795085at2"/>
<comment type="caution">
    <text evidence="1">The sequence shown here is derived from an EMBL/GenBank/DDBJ whole genome shotgun (WGS) entry which is preliminary data.</text>
</comment>
<name>A0A5R9J808_9PROT</name>
<proteinExistence type="predicted"/>